<gene>
    <name evidence="1" type="ORF">BDP27DRAFT_1427085</name>
</gene>
<comment type="caution">
    <text evidence="1">The sequence shown here is derived from an EMBL/GenBank/DDBJ whole genome shotgun (WGS) entry which is preliminary data.</text>
</comment>
<name>A0A9P5U311_9AGAR</name>
<dbReference type="AlphaFoldDB" id="A0A9P5U311"/>
<accession>A0A9P5U311</accession>
<dbReference type="Proteomes" id="UP000772434">
    <property type="component" value="Unassembled WGS sequence"/>
</dbReference>
<evidence type="ECO:0000313" key="1">
    <source>
        <dbReference type="EMBL" id="KAF9063198.1"/>
    </source>
</evidence>
<dbReference type="EMBL" id="JADNRY010000151">
    <property type="protein sequence ID" value="KAF9063198.1"/>
    <property type="molecule type" value="Genomic_DNA"/>
</dbReference>
<evidence type="ECO:0000313" key="2">
    <source>
        <dbReference type="Proteomes" id="UP000772434"/>
    </source>
</evidence>
<keyword evidence="2" id="KW-1185">Reference proteome</keyword>
<protein>
    <submittedName>
        <fullName evidence="1">Uncharacterized protein</fullName>
    </submittedName>
</protein>
<reference evidence="1" key="1">
    <citation type="submission" date="2020-11" db="EMBL/GenBank/DDBJ databases">
        <authorList>
            <consortium name="DOE Joint Genome Institute"/>
            <person name="Ahrendt S."/>
            <person name="Riley R."/>
            <person name="Andreopoulos W."/>
            <person name="Labutti K."/>
            <person name="Pangilinan J."/>
            <person name="Ruiz-Duenas F.J."/>
            <person name="Barrasa J.M."/>
            <person name="Sanchez-Garcia M."/>
            <person name="Camarero S."/>
            <person name="Miyauchi S."/>
            <person name="Serrano A."/>
            <person name="Linde D."/>
            <person name="Babiker R."/>
            <person name="Drula E."/>
            <person name="Ayuso-Fernandez I."/>
            <person name="Pacheco R."/>
            <person name="Padilla G."/>
            <person name="Ferreira P."/>
            <person name="Barriuso J."/>
            <person name="Kellner H."/>
            <person name="Castanera R."/>
            <person name="Alfaro M."/>
            <person name="Ramirez L."/>
            <person name="Pisabarro A.G."/>
            <person name="Kuo A."/>
            <person name="Tritt A."/>
            <person name="Lipzen A."/>
            <person name="He G."/>
            <person name="Yan M."/>
            <person name="Ng V."/>
            <person name="Cullen D."/>
            <person name="Martin F."/>
            <person name="Rosso M.-N."/>
            <person name="Henrissat B."/>
            <person name="Hibbett D."/>
            <person name="Martinez A.T."/>
            <person name="Grigoriev I.V."/>
        </authorList>
    </citation>
    <scope>NUCLEOTIDE SEQUENCE</scope>
    <source>
        <strain evidence="1">AH 40177</strain>
    </source>
</reference>
<proteinExistence type="predicted"/>
<organism evidence="1 2">
    <name type="scientific">Rhodocollybia butyracea</name>
    <dbReference type="NCBI Taxonomy" id="206335"/>
    <lineage>
        <taxon>Eukaryota</taxon>
        <taxon>Fungi</taxon>
        <taxon>Dikarya</taxon>
        <taxon>Basidiomycota</taxon>
        <taxon>Agaricomycotina</taxon>
        <taxon>Agaricomycetes</taxon>
        <taxon>Agaricomycetidae</taxon>
        <taxon>Agaricales</taxon>
        <taxon>Marasmiineae</taxon>
        <taxon>Omphalotaceae</taxon>
        <taxon>Rhodocollybia</taxon>
    </lineage>
</organism>
<dbReference type="OrthoDB" id="2847478at2759"/>
<sequence>MSLPITSLTSSSKAERVEPIEDFRLFEMRGQFRAHEYYWGLEPGEIDINSCLNTVSVRGDIARLLNKDMLTLVPSKEVIEIIKELTMYNKHSKSVSDRRRCFEVLPVQPYTYRLVPGNQKTKKIPLFAFDSSGVVKRFDYPYSDLPPFTLDCYPLHTVMHSCYALPCQCESEARAIDECHLDIFILAHRWRLPYPETGSFTLPPEVVAQRAADRASVEAAYGLLDSSSNADYSSVKGYIATPNGKVKSWLQTVQPGIPA</sequence>